<comment type="similarity">
    <text evidence="1">Belongs to the bacterial solute-binding protein 5 family.</text>
</comment>
<organism evidence="6 7">
    <name type="scientific">Candidatus Yonathbacteria bacterium CG_4_10_14_0_8_um_filter_43_17</name>
    <dbReference type="NCBI Taxonomy" id="1975099"/>
    <lineage>
        <taxon>Bacteria</taxon>
        <taxon>Candidatus Yonathiibacteriota</taxon>
    </lineage>
</organism>
<dbReference type="Proteomes" id="UP000230732">
    <property type="component" value="Unassembled WGS sequence"/>
</dbReference>
<keyword evidence="4" id="KW-0812">Transmembrane</keyword>
<dbReference type="InterPro" id="IPR000914">
    <property type="entry name" value="SBP_5_dom"/>
</dbReference>
<dbReference type="Pfam" id="PF00496">
    <property type="entry name" value="SBP_bac_5"/>
    <property type="match status" value="1"/>
</dbReference>
<dbReference type="Gene3D" id="3.10.105.10">
    <property type="entry name" value="Dipeptide-binding Protein, Domain 3"/>
    <property type="match status" value="1"/>
</dbReference>
<dbReference type="PIRSF" id="PIRSF002741">
    <property type="entry name" value="MppA"/>
    <property type="match status" value="1"/>
</dbReference>
<evidence type="ECO:0000256" key="4">
    <source>
        <dbReference type="SAM" id="Phobius"/>
    </source>
</evidence>
<dbReference type="InterPro" id="IPR030678">
    <property type="entry name" value="Peptide/Ni-bd"/>
</dbReference>
<accession>A0A2M7Q684</accession>
<feature type="transmembrane region" description="Helical" evidence="4">
    <location>
        <begin position="27"/>
        <end position="50"/>
    </location>
</feature>
<dbReference type="GO" id="GO:0042597">
    <property type="term" value="C:periplasmic space"/>
    <property type="evidence" value="ECO:0007669"/>
    <property type="project" value="UniProtKB-ARBA"/>
</dbReference>
<proteinExistence type="inferred from homology"/>
<dbReference type="PANTHER" id="PTHR30290">
    <property type="entry name" value="PERIPLASMIC BINDING COMPONENT OF ABC TRANSPORTER"/>
    <property type="match status" value="1"/>
</dbReference>
<evidence type="ECO:0000256" key="1">
    <source>
        <dbReference type="ARBA" id="ARBA00005695"/>
    </source>
</evidence>
<reference evidence="7" key="1">
    <citation type="submission" date="2017-09" db="EMBL/GenBank/DDBJ databases">
        <title>Depth-based differentiation of microbial function through sediment-hosted aquifers and enrichment of novel symbionts in the deep terrestrial subsurface.</title>
        <authorList>
            <person name="Probst A.J."/>
            <person name="Ladd B."/>
            <person name="Jarett J.K."/>
            <person name="Geller-Mcgrath D.E."/>
            <person name="Sieber C.M.K."/>
            <person name="Emerson J.B."/>
            <person name="Anantharaman K."/>
            <person name="Thomas B.C."/>
            <person name="Malmstrom R."/>
            <person name="Stieglmeier M."/>
            <person name="Klingl A."/>
            <person name="Woyke T."/>
            <person name="Ryan C.M."/>
            <person name="Banfield J.F."/>
        </authorList>
    </citation>
    <scope>NUCLEOTIDE SEQUENCE [LARGE SCALE GENOMIC DNA]</scope>
</reference>
<dbReference type="InterPro" id="IPR039424">
    <property type="entry name" value="SBP_5"/>
</dbReference>
<evidence type="ECO:0000313" key="6">
    <source>
        <dbReference type="EMBL" id="PIY58580.1"/>
    </source>
</evidence>
<dbReference type="PANTHER" id="PTHR30290:SF9">
    <property type="entry name" value="OLIGOPEPTIDE-BINDING PROTEIN APPA"/>
    <property type="match status" value="1"/>
</dbReference>
<keyword evidence="4" id="KW-0472">Membrane</keyword>
<feature type="domain" description="Solute-binding protein family 5" evidence="5">
    <location>
        <begin position="106"/>
        <end position="480"/>
    </location>
</feature>
<comment type="caution">
    <text evidence="6">The sequence shown here is derived from an EMBL/GenBank/DDBJ whole genome shotgun (WGS) entry which is preliminary data.</text>
</comment>
<protein>
    <recommendedName>
        <fullName evidence="5">Solute-binding protein family 5 domain-containing protein</fullName>
    </recommendedName>
</protein>
<dbReference type="GO" id="GO:0015833">
    <property type="term" value="P:peptide transport"/>
    <property type="evidence" value="ECO:0007669"/>
    <property type="project" value="TreeGrafter"/>
</dbReference>
<keyword evidence="2" id="KW-0813">Transport</keyword>
<keyword evidence="3" id="KW-0732">Signal</keyword>
<dbReference type="SUPFAM" id="SSF53850">
    <property type="entry name" value="Periplasmic binding protein-like II"/>
    <property type="match status" value="1"/>
</dbReference>
<evidence type="ECO:0000256" key="2">
    <source>
        <dbReference type="ARBA" id="ARBA00022448"/>
    </source>
</evidence>
<evidence type="ECO:0000313" key="7">
    <source>
        <dbReference type="Proteomes" id="UP000230732"/>
    </source>
</evidence>
<dbReference type="GO" id="GO:0043190">
    <property type="term" value="C:ATP-binding cassette (ABC) transporter complex"/>
    <property type="evidence" value="ECO:0007669"/>
    <property type="project" value="InterPro"/>
</dbReference>
<keyword evidence="4" id="KW-1133">Transmembrane helix</keyword>
<evidence type="ECO:0000259" key="5">
    <source>
        <dbReference type="Pfam" id="PF00496"/>
    </source>
</evidence>
<evidence type="ECO:0000256" key="3">
    <source>
        <dbReference type="ARBA" id="ARBA00022729"/>
    </source>
</evidence>
<dbReference type="GO" id="GO:1904680">
    <property type="term" value="F:peptide transmembrane transporter activity"/>
    <property type="evidence" value="ECO:0007669"/>
    <property type="project" value="TreeGrafter"/>
</dbReference>
<dbReference type="AlphaFoldDB" id="A0A2M7Q684"/>
<dbReference type="Gene3D" id="3.40.190.10">
    <property type="entry name" value="Periplasmic binding protein-like II"/>
    <property type="match status" value="1"/>
</dbReference>
<dbReference type="Gene3D" id="3.90.76.10">
    <property type="entry name" value="Dipeptide-binding Protein, Domain 1"/>
    <property type="match status" value="1"/>
</dbReference>
<dbReference type="EMBL" id="PFKX01000027">
    <property type="protein sequence ID" value="PIY58580.1"/>
    <property type="molecule type" value="Genomic_DNA"/>
</dbReference>
<sequence length="584" mass="65421">MNSRFTFPLEGRFALALKSFSERENQIFFTAMGVLVGTTIVLLIGVNYSFTTKIPAEGGTLVEGVLNTPAHINPLLATSEIGTDADRDLTALIYSGLLRADGKNGFIPDLAESYDVSTDGLSYTFILKPDLEWHDGKKITASDIVFTVRTAQDSRMKSPKRASWDGVNVEQIDEMTVRFTLKKPYAPFLENATMGILPEHIWKNIDYNRFDTNKYNREPIGSGSYKLKSIETVTKDGDEIPVSYTLKSFSAFALGKPPITTVKFVFYRSEEALVQAVKTGSVGAVNSISSDNAYKLSNEDFRIEHTSLPRVLAVFFNQNEQPIFVDPAVRKALALAVPKKEIVDKALSGYGVPLNSPFPPGTIGYKIVDTEKSREENLASARVTLEKAGWKFASTTNTWTKQVKKETLSLRFELVTSEALELKTVANELKSYWEELGAQVTVRVFATGDLKETIIRPRKFDALFFGQVLGQGGDPYPYWHSSQRLDPGLNVSSYANTKADKILDDARAETSPIKREKLYGDFNDEIMKDVPAVFMYAPEFLYVFPKNVRGLSHGYIKVPSERFLNIYEWYINTDNVWRIFAPSS</sequence>
<name>A0A2M7Q684_9BACT</name>
<gene>
    <name evidence="6" type="ORF">COY98_01160</name>
</gene>